<dbReference type="GO" id="GO:0004672">
    <property type="term" value="F:protein kinase activity"/>
    <property type="evidence" value="ECO:0007669"/>
    <property type="project" value="InterPro"/>
</dbReference>
<keyword evidence="1" id="KW-0547">Nucleotide-binding</keyword>
<dbReference type="SMART" id="SM00220">
    <property type="entry name" value="S_TKc"/>
    <property type="match status" value="1"/>
</dbReference>
<evidence type="ECO:0000259" key="3">
    <source>
        <dbReference type="PROSITE" id="PS50011"/>
    </source>
</evidence>
<name>A0A813GHH4_POLGL</name>
<evidence type="ECO:0000256" key="1">
    <source>
        <dbReference type="ARBA" id="ARBA00022741"/>
    </source>
</evidence>
<dbReference type="OrthoDB" id="192887at2759"/>
<dbReference type="Pfam" id="PF00069">
    <property type="entry name" value="Pkinase"/>
    <property type="match status" value="1"/>
</dbReference>
<feature type="domain" description="Protein kinase" evidence="3">
    <location>
        <begin position="113"/>
        <end position="419"/>
    </location>
</feature>
<dbReference type="EMBL" id="CAJNNV010028776">
    <property type="protein sequence ID" value="CAE8625738.1"/>
    <property type="molecule type" value="Genomic_DNA"/>
</dbReference>
<dbReference type="Gene3D" id="3.30.200.20">
    <property type="entry name" value="Phosphorylase Kinase, domain 1"/>
    <property type="match status" value="1"/>
</dbReference>
<dbReference type="PANTHER" id="PTHR24055">
    <property type="entry name" value="MITOGEN-ACTIVATED PROTEIN KINASE"/>
    <property type="match status" value="1"/>
</dbReference>
<proteinExistence type="predicted"/>
<accession>A0A813GHH4</accession>
<dbReference type="InterPro" id="IPR000719">
    <property type="entry name" value="Prot_kinase_dom"/>
</dbReference>
<organism evidence="4 5">
    <name type="scientific">Polarella glacialis</name>
    <name type="common">Dinoflagellate</name>
    <dbReference type="NCBI Taxonomy" id="89957"/>
    <lineage>
        <taxon>Eukaryota</taxon>
        <taxon>Sar</taxon>
        <taxon>Alveolata</taxon>
        <taxon>Dinophyceae</taxon>
        <taxon>Suessiales</taxon>
        <taxon>Suessiaceae</taxon>
        <taxon>Polarella</taxon>
    </lineage>
</organism>
<dbReference type="CDD" id="cd07834">
    <property type="entry name" value="STKc_MAPK"/>
    <property type="match status" value="1"/>
</dbReference>
<comment type="caution">
    <text evidence="4">The sequence shown here is derived from an EMBL/GenBank/DDBJ whole genome shotgun (WGS) entry which is preliminary data.</text>
</comment>
<dbReference type="SUPFAM" id="SSF56112">
    <property type="entry name" value="Protein kinase-like (PK-like)"/>
    <property type="match status" value="1"/>
</dbReference>
<dbReference type="PROSITE" id="PS50011">
    <property type="entry name" value="PROTEIN_KINASE_DOM"/>
    <property type="match status" value="1"/>
</dbReference>
<evidence type="ECO:0000256" key="2">
    <source>
        <dbReference type="ARBA" id="ARBA00022840"/>
    </source>
</evidence>
<evidence type="ECO:0000313" key="5">
    <source>
        <dbReference type="Proteomes" id="UP000654075"/>
    </source>
</evidence>
<dbReference type="InterPro" id="IPR008271">
    <property type="entry name" value="Ser/Thr_kinase_AS"/>
</dbReference>
<dbReference type="AlphaFoldDB" id="A0A813GHH4"/>
<protein>
    <recommendedName>
        <fullName evidence="3">Protein kinase domain-containing protein</fullName>
    </recommendedName>
</protein>
<dbReference type="Proteomes" id="UP000654075">
    <property type="component" value="Unassembled WGS sequence"/>
</dbReference>
<dbReference type="GO" id="GO:0005524">
    <property type="term" value="F:ATP binding"/>
    <property type="evidence" value="ECO:0007669"/>
    <property type="project" value="UniProtKB-KW"/>
</dbReference>
<sequence length="505" mass="57545">MASAETETIPDALSRLGGFWKGQAGRYLLQDPPDFQGLKDSMSQEIASYGVISALLITVAQAAIQLDIQHASPHIKHLYLAIWYTDLMANMLCLLASTLEYITTTTLPPHDILHLLARRYPSDFGQVPKTASISLWMLYLTPDKFSLFTHGLWLVFPGLLCGTYISTGMVYCVGPVVATATGLLLANRIWAKEMTGVGPRGDFQELYVVSELMETDLASTLRSTQQLTDDHCQFFIYQILRGMKYVHSAQVIHRDLKPRNLLVNSNCDLKICDFGLARVRFSDKEWVCPMTEYVCTRWYRAPEVLCSWTDYSCAIDIWSIGCILAELQTRKPFFPGHNTQNQLDMIIELLGSPDDQELMKIPNDKCRKFIKSLPTNKGKLLTEALPEMAPDAQDLLRKMLRWDPDSRMSVQEAIQHKYLDKLHCPEDEPVREALDTTDFEFERRKINVPALREEIFREALSYHPTLAEQYKKEMVEKGDPHDINSFRLLVPGENQYSSDEESGDD</sequence>
<dbReference type="Gene3D" id="1.10.510.10">
    <property type="entry name" value="Transferase(Phosphotransferase) domain 1"/>
    <property type="match status" value="1"/>
</dbReference>
<evidence type="ECO:0000313" key="4">
    <source>
        <dbReference type="EMBL" id="CAE8625738.1"/>
    </source>
</evidence>
<dbReference type="InterPro" id="IPR011009">
    <property type="entry name" value="Kinase-like_dom_sf"/>
</dbReference>
<keyword evidence="5" id="KW-1185">Reference proteome</keyword>
<dbReference type="FunFam" id="1.10.510.10:FF:000098">
    <property type="entry name" value="Mitogen-activated protein kinase 1"/>
    <property type="match status" value="1"/>
</dbReference>
<dbReference type="PROSITE" id="PS00108">
    <property type="entry name" value="PROTEIN_KINASE_ST"/>
    <property type="match status" value="1"/>
</dbReference>
<dbReference type="InterPro" id="IPR050117">
    <property type="entry name" value="MAPK"/>
</dbReference>
<keyword evidence="2" id="KW-0067">ATP-binding</keyword>
<reference evidence="4" key="1">
    <citation type="submission" date="2021-02" db="EMBL/GenBank/DDBJ databases">
        <authorList>
            <person name="Dougan E. K."/>
            <person name="Rhodes N."/>
            <person name="Thang M."/>
            <person name="Chan C."/>
        </authorList>
    </citation>
    <scope>NUCLEOTIDE SEQUENCE</scope>
</reference>
<gene>
    <name evidence="4" type="ORF">PGLA1383_LOCUS42719</name>
</gene>